<accession>A0ACB9YT83</accession>
<name>A0ACB9YT83_9PEZI</name>
<evidence type="ECO:0000313" key="1">
    <source>
        <dbReference type="EMBL" id="KAI4862316.1"/>
    </source>
</evidence>
<evidence type="ECO:0000313" key="2">
    <source>
        <dbReference type="Proteomes" id="UP001497700"/>
    </source>
</evidence>
<gene>
    <name evidence="1" type="ORF">F4820DRAFT_451062</name>
</gene>
<sequence length="392" mass="44581">MDNVNTWLVMGKDRKDTVNFEIKFNMGLSDTLKLIQRRFSGAAESVKRRNLINFPGQIPSSNNRKIDHCTLAELGRGGYGKVFKTVDMYSGDIMAVKQMDGVRELVKSRDREIYAFTSLKHPHVMNLLASYISTRTGKTELFMPIQQGALDDLMVSTRSRTEASSIGQQALVQMLSGLDYLAYRGFIHRDIKPGNVLYDTNHLGQYTFKLTDFGLTTPASAAKTHIGTGVFMAPEVYDKYGKQTPKADIWSLYITMLWVLDVDKFRSRMRTAEFDSKTAVRKVALKNAVNNSDLAYLRNMAIYDQDPRASAAQMLAGYGRRDLITSPAGSSMLPLPENHFDNWIKSNHHRDEVHGETRRRQDIHREDCREDSEEIRENTQEKASQEDSQEDS</sequence>
<keyword evidence="2" id="KW-1185">Reference proteome</keyword>
<organism evidence="1 2">
    <name type="scientific">Hypoxylon rubiginosum</name>
    <dbReference type="NCBI Taxonomy" id="110542"/>
    <lineage>
        <taxon>Eukaryota</taxon>
        <taxon>Fungi</taxon>
        <taxon>Dikarya</taxon>
        <taxon>Ascomycota</taxon>
        <taxon>Pezizomycotina</taxon>
        <taxon>Sordariomycetes</taxon>
        <taxon>Xylariomycetidae</taxon>
        <taxon>Xylariales</taxon>
        <taxon>Hypoxylaceae</taxon>
        <taxon>Hypoxylon</taxon>
    </lineage>
</organism>
<comment type="caution">
    <text evidence="1">The sequence shown here is derived from an EMBL/GenBank/DDBJ whole genome shotgun (WGS) entry which is preliminary data.</text>
</comment>
<reference evidence="1 2" key="1">
    <citation type="journal article" date="2022" name="New Phytol.">
        <title>Ecological generalism drives hyperdiversity of secondary metabolite gene clusters in xylarialean endophytes.</title>
        <authorList>
            <person name="Franco M.E.E."/>
            <person name="Wisecaver J.H."/>
            <person name="Arnold A.E."/>
            <person name="Ju Y.M."/>
            <person name="Slot J.C."/>
            <person name="Ahrendt S."/>
            <person name="Moore L.P."/>
            <person name="Eastman K.E."/>
            <person name="Scott K."/>
            <person name="Konkel Z."/>
            <person name="Mondo S.J."/>
            <person name="Kuo A."/>
            <person name="Hayes R.D."/>
            <person name="Haridas S."/>
            <person name="Andreopoulos B."/>
            <person name="Riley R."/>
            <person name="LaButti K."/>
            <person name="Pangilinan J."/>
            <person name="Lipzen A."/>
            <person name="Amirebrahimi M."/>
            <person name="Yan J."/>
            <person name="Adam C."/>
            <person name="Keymanesh K."/>
            <person name="Ng V."/>
            <person name="Louie K."/>
            <person name="Northen T."/>
            <person name="Drula E."/>
            <person name="Henrissat B."/>
            <person name="Hsieh H.M."/>
            <person name="Youens-Clark K."/>
            <person name="Lutzoni F."/>
            <person name="Miadlikowska J."/>
            <person name="Eastwood D.C."/>
            <person name="Hamelin R.C."/>
            <person name="Grigoriev I.V."/>
            <person name="U'Ren J.M."/>
        </authorList>
    </citation>
    <scope>NUCLEOTIDE SEQUENCE [LARGE SCALE GENOMIC DNA]</scope>
    <source>
        <strain evidence="1 2">CBS 119005</strain>
    </source>
</reference>
<proteinExistence type="predicted"/>
<dbReference type="EMBL" id="MU393528">
    <property type="protein sequence ID" value="KAI4862316.1"/>
    <property type="molecule type" value="Genomic_DNA"/>
</dbReference>
<dbReference type="Proteomes" id="UP001497700">
    <property type="component" value="Unassembled WGS sequence"/>
</dbReference>
<protein>
    <submittedName>
        <fullName evidence="1">Kinase-like domain-containing protein</fullName>
    </submittedName>
</protein>